<gene>
    <name evidence="2" type="ORF">LVY72_15085</name>
</gene>
<evidence type="ECO:0000313" key="2">
    <source>
        <dbReference type="EMBL" id="MCG2623222.1"/>
    </source>
</evidence>
<organism evidence="2 3">
    <name type="scientific">Arthrobacter hankyongi</name>
    <dbReference type="NCBI Taxonomy" id="2904801"/>
    <lineage>
        <taxon>Bacteria</taxon>
        <taxon>Bacillati</taxon>
        <taxon>Actinomycetota</taxon>
        <taxon>Actinomycetes</taxon>
        <taxon>Micrococcales</taxon>
        <taxon>Micrococcaceae</taxon>
        <taxon>Arthrobacter</taxon>
    </lineage>
</organism>
<dbReference type="RefSeq" id="WP_237822322.1">
    <property type="nucleotide sequence ID" value="NZ_JAKLTQ010000012.1"/>
</dbReference>
<proteinExistence type="predicted"/>
<dbReference type="PIRSF" id="PIRSF005028">
    <property type="entry name" value="KhtT"/>
    <property type="match status" value="1"/>
</dbReference>
<dbReference type="InterPro" id="IPR058776">
    <property type="entry name" value="KhtT-like_N"/>
</dbReference>
<accession>A0ABS9L963</accession>
<evidence type="ECO:0000259" key="1">
    <source>
        <dbReference type="PROSITE" id="PS51202"/>
    </source>
</evidence>
<dbReference type="EMBL" id="JAKLTQ010000012">
    <property type="protein sequence ID" value="MCG2623222.1"/>
    <property type="molecule type" value="Genomic_DNA"/>
</dbReference>
<feature type="domain" description="RCK C-terminal" evidence="1">
    <location>
        <begin position="75"/>
        <end position="159"/>
    </location>
</feature>
<dbReference type="InterPro" id="IPR026278">
    <property type="entry name" value="KhtT"/>
</dbReference>
<dbReference type="Pfam" id="PF25991">
    <property type="entry name" value="KhtT_N"/>
    <property type="match status" value="1"/>
</dbReference>
<sequence length="160" mass="16667">MDVQETPLPGIGVRREIILGSGRRVGIVIQRDGQTELIISRVDDPDAVLASIPLSTEEAATLGSLLGGPQLVAQLAEEHSDLPGVSTRQFLITEGTPFAGRLLGDTRLRTRTAASIVAILRNGLVVPSPTPNDIIEPGDLLIVVGTPDGLDAASAILHGS</sequence>
<dbReference type="Pfam" id="PF02080">
    <property type="entry name" value="TrkA_C"/>
    <property type="match status" value="1"/>
</dbReference>
<dbReference type="Gene3D" id="3.30.70.1450">
    <property type="entry name" value="Regulator of K+ conductance, C-terminal domain"/>
    <property type="match status" value="1"/>
</dbReference>
<dbReference type="SUPFAM" id="SSF116726">
    <property type="entry name" value="TrkA C-terminal domain-like"/>
    <property type="match status" value="1"/>
</dbReference>
<dbReference type="PANTHER" id="PTHR30445:SF8">
    <property type="entry name" value="K(+)_H(+) ANTIPORTER SUBUNIT KHTT"/>
    <property type="match status" value="1"/>
</dbReference>
<keyword evidence="3" id="KW-1185">Reference proteome</keyword>
<comment type="caution">
    <text evidence="2">The sequence shown here is derived from an EMBL/GenBank/DDBJ whole genome shotgun (WGS) entry which is preliminary data.</text>
</comment>
<dbReference type="InterPro" id="IPR036721">
    <property type="entry name" value="RCK_C_sf"/>
</dbReference>
<reference evidence="2" key="1">
    <citation type="submission" date="2022-01" db="EMBL/GenBank/DDBJ databases">
        <authorList>
            <person name="Jo J.-H."/>
            <person name="Im W.-T."/>
        </authorList>
    </citation>
    <scope>NUCLEOTIDE SEQUENCE</scope>
    <source>
        <strain evidence="2">I2-34</strain>
    </source>
</reference>
<dbReference type="Proteomes" id="UP001165368">
    <property type="component" value="Unassembled WGS sequence"/>
</dbReference>
<evidence type="ECO:0000313" key="3">
    <source>
        <dbReference type="Proteomes" id="UP001165368"/>
    </source>
</evidence>
<dbReference type="PROSITE" id="PS51202">
    <property type="entry name" value="RCK_C"/>
    <property type="match status" value="1"/>
</dbReference>
<protein>
    <submittedName>
        <fullName evidence="2">Cation:proton antiporter regulatory subunit</fullName>
    </submittedName>
</protein>
<dbReference type="InterPro" id="IPR006037">
    <property type="entry name" value="RCK_C"/>
</dbReference>
<name>A0ABS9L963_9MICC</name>
<dbReference type="PANTHER" id="PTHR30445">
    <property type="entry name" value="K(+)_H(+) ANTIPORTER SUBUNIT KHTT"/>
    <property type="match status" value="1"/>
</dbReference>
<dbReference type="InterPro" id="IPR050144">
    <property type="entry name" value="AAE_transporter"/>
</dbReference>